<accession>A0A0E9XCM0</accession>
<name>A0A0E9XCM0_ANGAN</name>
<dbReference type="AlphaFoldDB" id="A0A0E9XCM0"/>
<organism evidence="1">
    <name type="scientific">Anguilla anguilla</name>
    <name type="common">European freshwater eel</name>
    <name type="synonym">Muraena anguilla</name>
    <dbReference type="NCBI Taxonomy" id="7936"/>
    <lineage>
        <taxon>Eukaryota</taxon>
        <taxon>Metazoa</taxon>
        <taxon>Chordata</taxon>
        <taxon>Craniata</taxon>
        <taxon>Vertebrata</taxon>
        <taxon>Euteleostomi</taxon>
        <taxon>Actinopterygii</taxon>
        <taxon>Neopterygii</taxon>
        <taxon>Teleostei</taxon>
        <taxon>Anguilliformes</taxon>
        <taxon>Anguillidae</taxon>
        <taxon>Anguilla</taxon>
    </lineage>
</organism>
<reference evidence="1" key="2">
    <citation type="journal article" date="2015" name="Fish Shellfish Immunol.">
        <title>Early steps in the European eel (Anguilla anguilla)-Vibrio vulnificus interaction in the gills: Role of the RtxA13 toxin.</title>
        <authorList>
            <person name="Callol A."/>
            <person name="Pajuelo D."/>
            <person name="Ebbesson L."/>
            <person name="Teles M."/>
            <person name="MacKenzie S."/>
            <person name="Amaro C."/>
        </authorList>
    </citation>
    <scope>NUCLEOTIDE SEQUENCE</scope>
</reference>
<dbReference type="EMBL" id="GBXM01008090">
    <property type="protein sequence ID" value="JAI00488.1"/>
    <property type="molecule type" value="Transcribed_RNA"/>
</dbReference>
<proteinExistence type="predicted"/>
<reference evidence="1" key="1">
    <citation type="submission" date="2014-11" db="EMBL/GenBank/DDBJ databases">
        <authorList>
            <person name="Amaro Gonzalez C."/>
        </authorList>
    </citation>
    <scope>NUCLEOTIDE SEQUENCE</scope>
</reference>
<protein>
    <submittedName>
        <fullName evidence="1">Uncharacterized protein</fullName>
    </submittedName>
</protein>
<sequence length="58" mass="5998">MFTMTIAVVQFDKPGSRHVTGATATTSPWYPVSSFSSLNAAAAALSFSSMSPAGNSRV</sequence>
<evidence type="ECO:0000313" key="1">
    <source>
        <dbReference type="EMBL" id="JAI00488.1"/>
    </source>
</evidence>